<sequence length="83" mass="9190">MNPSHRAEGRPRRLPLLVYDGDCGFCTASVRPITRHVSLLTVPIRWLTHGVYRLVAARRHQLPCGTGACRAGGHAHRSAQQPQ</sequence>
<name>A0A6M4PSX1_9ACTN</name>
<gene>
    <name evidence="1" type="ORF">HKX69_06495</name>
</gene>
<dbReference type="AlphaFoldDB" id="A0A6M4PSX1"/>
<reference evidence="1 2" key="1">
    <citation type="submission" date="2020-05" db="EMBL/GenBank/DDBJ databases">
        <authorList>
            <person name="Li K."/>
        </authorList>
    </citation>
    <scope>NUCLEOTIDE SEQUENCE [LARGE SCALE GENOMIC DNA]</scope>
    <source>
        <strain evidence="2">jing01</strain>
    </source>
</reference>
<protein>
    <recommendedName>
        <fullName evidence="3">DUF393 domain-containing protein</fullName>
    </recommendedName>
</protein>
<evidence type="ECO:0008006" key="3">
    <source>
        <dbReference type="Google" id="ProtNLM"/>
    </source>
</evidence>
<dbReference type="EMBL" id="CP053189">
    <property type="protein sequence ID" value="QJS14205.1"/>
    <property type="molecule type" value="Genomic_DNA"/>
</dbReference>
<evidence type="ECO:0000313" key="1">
    <source>
        <dbReference type="EMBL" id="QJS14205.1"/>
    </source>
</evidence>
<organism evidence="1 2">
    <name type="scientific">Streptomyces argyrophylli</name>
    <dbReference type="NCBI Taxonomy" id="2726118"/>
    <lineage>
        <taxon>Bacteria</taxon>
        <taxon>Bacillati</taxon>
        <taxon>Actinomycetota</taxon>
        <taxon>Actinomycetes</taxon>
        <taxon>Kitasatosporales</taxon>
        <taxon>Streptomycetaceae</taxon>
        <taxon>Streptomyces</taxon>
    </lineage>
</organism>
<accession>A0A6M4PSX1</accession>
<dbReference type="KEGG" id="sarg:HKX69_06495"/>
<dbReference type="Proteomes" id="UP000502641">
    <property type="component" value="Chromosome"/>
</dbReference>
<evidence type="ECO:0000313" key="2">
    <source>
        <dbReference type="Proteomes" id="UP000502641"/>
    </source>
</evidence>
<proteinExistence type="predicted"/>
<keyword evidence="2" id="KW-1185">Reference proteome</keyword>